<dbReference type="InterPro" id="IPR050148">
    <property type="entry name" value="Terpene_synthase-like"/>
</dbReference>
<dbReference type="FunFam" id="1.50.10.130:FF:000001">
    <property type="entry name" value="Isoprene synthase, chloroplastic"/>
    <property type="match status" value="1"/>
</dbReference>
<dbReference type="InterPro" id="IPR034741">
    <property type="entry name" value="Terpene_cyclase-like_1_C"/>
</dbReference>
<dbReference type="PANTHER" id="PTHR31225">
    <property type="entry name" value="OS04G0344100 PROTEIN-RELATED"/>
    <property type="match status" value="1"/>
</dbReference>
<dbReference type="InterPro" id="IPR005630">
    <property type="entry name" value="Terpene_synthase_metal-bd"/>
</dbReference>
<dbReference type="Gramene" id="Tc07v2_t004680.1">
    <property type="protein sequence ID" value="Tc07v2_p004680.1"/>
    <property type="gene ID" value="Tc07v2_g004680"/>
</dbReference>
<dbReference type="GO" id="GO:0016102">
    <property type="term" value="P:diterpenoid biosynthetic process"/>
    <property type="evidence" value="ECO:0007669"/>
    <property type="project" value="InterPro"/>
</dbReference>
<evidence type="ECO:0000256" key="7">
    <source>
        <dbReference type="SAM" id="MobiDB-lite"/>
    </source>
</evidence>
<gene>
    <name evidence="11" type="primary">LOC18593679</name>
</gene>
<evidence type="ECO:0000256" key="1">
    <source>
        <dbReference type="ARBA" id="ARBA00001946"/>
    </source>
</evidence>
<dbReference type="CDD" id="cd00684">
    <property type="entry name" value="Terpene_cyclase_plant_C1"/>
    <property type="match status" value="1"/>
</dbReference>
<feature type="domain" description="Terpene synthase N-terminal" evidence="8">
    <location>
        <begin position="34"/>
        <end position="203"/>
    </location>
</feature>
<name>A0AB32WQ94_THECC</name>
<proteinExistence type="predicted"/>
<dbReference type="InterPro" id="IPR036965">
    <property type="entry name" value="Terpene_synth_N_sf"/>
</dbReference>
<dbReference type="KEGG" id="tcc:18593679"/>
<dbReference type="GO" id="GO:0000287">
    <property type="term" value="F:magnesium ion binding"/>
    <property type="evidence" value="ECO:0007669"/>
    <property type="project" value="InterPro"/>
</dbReference>
<accession>A0AB32WQ94</accession>
<dbReference type="EC" id="4.2.3.13" evidence="3"/>
<dbReference type="Gene3D" id="1.50.10.130">
    <property type="entry name" value="Terpene synthase, N-terminal domain"/>
    <property type="match status" value="1"/>
</dbReference>
<dbReference type="Pfam" id="PF03936">
    <property type="entry name" value="Terpene_synth_C"/>
    <property type="match status" value="1"/>
</dbReference>
<dbReference type="FunFam" id="1.10.600.10:FF:000007">
    <property type="entry name" value="Isoprene synthase, chloroplastic"/>
    <property type="match status" value="1"/>
</dbReference>
<dbReference type="GO" id="GO:0047461">
    <property type="term" value="F:(+)-delta-cadinene synthase activity"/>
    <property type="evidence" value="ECO:0007669"/>
    <property type="project" value="UniProtKB-EC"/>
</dbReference>
<protein>
    <recommendedName>
        <fullName evidence="3">(+)-delta-cadinene synthase</fullName>
        <ecNumber evidence="3">4.2.3.13</ecNumber>
    </recommendedName>
</protein>
<feature type="region of interest" description="Disordered" evidence="7">
    <location>
        <begin position="1"/>
        <end position="30"/>
    </location>
</feature>
<feature type="compositionally biased region" description="Basic and acidic residues" evidence="7">
    <location>
        <begin position="14"/>
        <end position="23"/>
    </location>
</feature>
<dbReference type="Pfam" id="PF01397">
    <property type="entry name" value="Terpene_synth"/>
    <property type="match status" value="1"/>
</dbReference>
<organism evidence="10 11">
    <name type="scientific">Theobroma cacao</name>
    <name type="common">Cacao</name>
    <name type="synonym">Cocoa</name>
    <dbReference type="NCBI Taxonomy" id="3641"/>
    <lineage>
        <taxon>Eukaryota</taxon>
        <taxon>Viridiplantae</taxon>
        <taxon>Streptophyta</taxon>
        <taxon>Embryophyta</taxon>
        <taxon>Tracheophyta</taxon>
        <taxon>Spermatophyta</taxon>
        <taxon>Magnoliopsida</taxon>
        <taxon>eudicotyledons</taxon>
        <taxon>Gunneridae</taxon>
        <taxon>Pentapetalae</taxon>
        <taxon>rosids</taxon>
        <taxon>malvids</taxon>
        <taxon>Malvales</taxon>
        <taxon>Malvaceae</taxon>
        <taxon>Byttnerioideae</taxon>
        <taxon>Theobroma</taxon>
    </lineage>
</organism>
<keyword evidence="4" id="KW-0479">Metal-binding</keyword>
<dbReference type="SFLD" id="SFLDG01019">
    <property type="entry name" value="Terpene_Cyclase_Like_1_C_Termi"/>
    <property type="match status" value="1"/>
</dbReference>
<evidence type="ECO:0000313" key="10">
    <source>
        <dbReference type="Proteomes" id="UP000694886"/>
    </source>
</evidence>
<dbReference type="AlphaFoldDB" id="A0AB32WQ94"/>
<dbReference type="Gene3D" id="1.10.600.10">
    <property type="entry name" value="Farnesyl Diphosphate Synthase"/>
    <property type="match status" value="1"/>
</dbReference>
<dbReference type="GeneID" id="18593679"/>
<dbReference type="PANTHER" id="PTHR31225:SF240">
    <property type="entry name" value="(+)-DELTA-CADINENE SYNTHASE"/>
    <property type="match status" value="1"/>
</dbReference>
<dbReference type="InterPro" id="IPR008930">
    <property type="entry name" value="Terpenoid_cyclase/PrenylTrfase"/>
</dbReference>
<dbReference type="SFLD" id="SFLDG01604">
    <property type="entry name" value="Terpene_Cyclase_Like_1_C_Termi"/>
    <property type="match status" value="1"/>
</dbReference>
<dbReference type="InterPro" id="IPR008949">
    <property type="entry name" value="Isoprenoid_synthase_dom_sf"/>
</dbReference>
<keyword evidence="5" id="KW-0460">Magnesium</keyword>
<evidence type="ECO:0000256" key="4">
    <source>
        <dbReference type="ARBA" id="ARBA00022723"/>
    </source>
</evidence>
<feature type="compositionally biased region" description="Low complexity" evidence="7">
    <location>
        <begin position="1"/>
        <end position="13"/>
    </location>
</feature>
<dbReference type="SFLD" id="SFLDS00005">
    <property type="entry name" value="Isoprenoid_Synthase_Type_I"/>
    <property type="match status" value="1"/>
</dbReference>
<dbReference type="SUPFAM" id="SSF48239">
    <property type="entry name" value="Terpenoid cyclases/Protein prenyltransferases"/>
    <property type="match status" value="1"/>
</dbReference>
<dbReference type="RefSeq" id="XP_017979694.1">
    <property type="nucleotide sequence ID" value="XM_018124205.1"/>
</dbReference>
<sequence length="558" mass="64121">MSSKLCSKSASTSSDDHNAKSNENRQSANFPPTIWGDLFLTCPEKNMDATTQLQEELKQEVRRMLTTPMDKPSQKLHLIDAVQRLGVAYHFEKEIEDALETIYGDCNSDGNDIYVTSLRFRLLREHGFDVQCETFNKFKDDKGNFMVSLKSDVKGLLELYEAAHMRMHGEHILEEALAFTTTHLEFAETSIDQYPLSALVSRARKRPIHKGLPRLEARRFISIYQEDGSHDKTLLKFAKLDFNLVQNLHKEELSKISRWWKDLDFKRKLPFARDRLVEGYFWILGVYFEPQYSLARQILTKAIVMASTIDDIYDAYGTFEELQLFTNAIERWDINCMDRLPAYMKLLYKALLDVYGEMEEVMAKQGKTFRVQYAKEAMKQLSQAYFVEAKWYHENYVPTVEEYMTNGLVSSGYIMVAITSFVGMGDIVTKEIFDWASNNPKIVRASSMIARLMDDIVSHKFEQERGHVASAIECYMKQHGVSEENACNELTKQIENAWKDINQELVRPPAGVPMPALTRILNLARVMDFLYKEGDGYTHVGEAAKGGITSLLIDPIPT</sequence>
<comment type="cofactor">
    <cofactor evidence="1">
        <name>Mg(2+)</name>
        <dbReference type="ChEBI" id="CHEBI:18420"/>
    </cofactor>
</comment>
<reference evidence="10" key="1">
    <citation type="journal article" date="1997" name="Nucleic Acids Res.">
        <title>tRNAscan-SE: a program for improved detection of transfer RNA genes in genomic sequence.</title>
        <authorList>
            <person name="Lowe T.M."/>
            <person name="Eddy S.R."/>
        </authorList>
    </citation>
    <scope>NUCLEOTIDE SEQUENCE [LARGE SCALE GENOMIC DNA]</scope>
    <source>
        <strain evidence="10">r\B97-61/B2</strain>
    </source>
</reference>
<evidence type="ECO:0000259" key="9">
    <source>
        <dbReference type="Pfam" id="PF03936"/>
    </source>
</evidence>
<evidence type="ECO:0000313" key="11">
    <source>
        <dbReference type="RefSeq" id="XP_017979694.1"/>
    </source>
</evidence>
<evidence type="ECO:0000259" key="8">
    <source>
        <dbReference type="Pfam" id="PF01397"/>
    </source>
</evidence>
<dbReference type="SUPFAM" id="SSF48576">
    <property type="entry name" value="Terpenoid synthases"/>
    <property type="match status" value="1"/>
</dbReference>
<evidence type="ECO:0000256" key="6">
    <source>
        <dbReference type="ARBA" id="ARBA00023239"/>
    </source>
</evidence>
<keyword evidence="6" id="KW-0456">Lyase</keyword>
<evidence type="ECO:0000256" key="2">
    <source>
        <dbReference type="ARBA" id="ARBA00002383"/>
    </source>
</evidence>
<dbReference type="InterPro" id="IPR001906">
    <property type="entry name" value="Terpene_synth_N"/>
</dbReference>
<evidence type="ECO:0000256" key="5">
    <source>
        <dbReference type="ARBA" id="ARBA00022842"/>
    </source>
</evidence>
<reference evidence="11" key="2">
    <citation type="submission" date="2025-08" db="UniProtKB">
        <authorList>
            <consortium name="RefSeq"/>
        </authorList>
    </citation>
    <scope>IDENTIFICATION</scope>
</reference>
<comment type="function">
    <text evidence="2">Responsible for the cyclization of trans,trans-farnesyl diphosphate (FPP) to (+)-delta cadinene.</text>
</comment>
<dbReference type="Proteomes" id="UP000694886">
    <property type="component" value="Chromosome 7"/>
</dbReference>
<dbReference type="InterPro" id="IPR044814">
    <property type="entry name" value="Terpene_cyclase_plant_C1"/>
</dbReference>
<evidence type="ECO:0000256" key="3">
    <source>
        <dbReference type="ARBA" id="ARBA00013103"/>
    </source>
</evidence>
<feature type="domain" description="Terpene synthase metal-binding" evidence="9">
    <location>
        <begin position="261"/>
        <end position="500"/>
    </location>
</feature>